<protein>
    <submittedName>
        <fullName evidence="1">Uncharacterized protein</fullName>
    </submittedName>
</protein>
<dbReference type="InParanoid" id="A0A482XI82"/>
<evidence type="ECO:0000313" key="2">
    <source>
        <dbReference type="Proteomes" id="UP000291343"/>
    </source>
</evidence>
<dbReference type="EMBL" id="QKKF02008850">
    <property type="protein sequence ID" value="RZF45533.1"/>
    <property type="molecule type" value="Genomic_DNA"/>
</dbReference>
<reference evidence="1 2" key="1">
    <citation type="journal article" date="2017" name="Gigascience">
        <title>Genome sequence of the small brown planthopper, Laodelphax striatellus.</title>
        <authorList>
            <person name="Zhu J."/>
            <person name="Jiang F."/>
            <person name="Wang X."/>
            <person name="Yang P."/>
            <person name="Bao Y."/>
            <person name="Zhao W."/>
            <person name="Wang W."/>
            <person name="Lu H."/>
            <person name="Wang Q."/>
            <person name="Cui N."/>
            <person name="Li J."/>
            <person name="Chen X."/>
            <person name="Luo L."/>
            <person name="Yu J."/>
            <person name="Kang L."/>
            <person name="Cui F."/>
        </authorList>
    </citation>
    <scope>NUCLEOTIDE SEQUENCE [LARGE SCALE GENOMIC DNA]</scope>
    <source>
        <strain evidence="1">Lst14</strain>
    </source>
</reference>
<dbReference type="AlphaFoldDB" id="A0A482XI82"/>
<proteinExistence type="predicted"/>
<dbReference type="Proteomes" id="UP000291343">
    <property type="component" value="Unassembled WGS sequence"/>
</dbReference>
<comment type="caution">
    <text evidence="1">The sequence shown here is derived from an EMBL/GenBank/DDBJ whole genome shotgun (WGS) entry which is preliminary data.</text>
</comment>
<gene>
    <name evidence="1" type="ORF">LSTR_LSTR005735</name>
</gene>
<accession>A0A482XI82</accession>
<keyword evidence="2" id="KW-1185">Reference proteome</keyword>
<sequence>MHHIHQDDSVNEVFSPIHLRDSLIKMSRKPRRLHHLIRFFTKEDGFLPDNILNRRPTTLDSSQTGGFLSKKECNEIIEDYFTKHREDILNTVMMYLYTVMKPDSEYDVFKEYTSLKAEIMKKTMQAMGKS</sequence>
<name>A0A482XI82_LAOST</name>
<organism evidence="1 2">
    <name type="scientific">Laodelphax striatellus</name>
    <name type="common">Small brown planthopper</name>
    <name type="synonym">Delphax striatella</name>
    <dbReference type="NCBI Taxonomy" id="195883"/>
    <lineage>
        <taxon>Eukaryota</taxon>
        <taxon>Metazoa</taxon>
        <taxon>Ecdysozoa</taxon>
        <taxon>Arthropoda</taxon>
        <taxon>Hexapoda</taxon>
        <taxon>Insecta</taxon>
        <taxon>Pterygota</taxon>
        <taxon>Neoptera</taxon>
        <taxon>Paraneoptera</taxon>
        <taxon>Hemiptera</taxon>
        <taxon>Auchenorrhyncha</taxon>
        <taxon>Fulgoroidea</taxon>
        <taxon>Delphacidae</taxon>
        <taxon>Criomorphinae</taxon>
        <taxon>Laodelphax</taxon>
    </lineage>
</organism>
<evidence type="ECO:0000313" key="1">
    <source>
        <dbReference type="EMBL" id="RZF45533.1"/>
    </source>
</evidence>